<organism evidence="1">
    <name type="scientific">Aureoumbra lagunensis</name>
    <dbReference type="NCBI Taxonomy" id="44058"/>
    <lineage>
        <taxon>Eukaryota</taxon>
        <taxon>Sar</taxon>
        <taxon>Stramenopiles</taxon>
        <taxon>Ochrophyta</taxon>
        <taxon>Pelagophyceae</taxon>
        <taxon>Pelagomonadales</taxon>
        <taxon>Aureoumbra</taxon>
    </lineage>
</organism>
<dbReference type="InterPro" id="IPR029071">
    <property type="entry name" value="Ubiquitin-like_domsf"/>
</dbReference>
<protein>
    <recommendedName>
        <fullName evidence="2">Ubiquitin-like domain-containing protein</fullName>
    </recommendedName>
</protein>
<dbReference type="EMBL" id="HBIJ01018313">
    <property type="protein sequence ID" value="CAE0371292.1"/>
    <property type="molecule type" value="Transcribed_RNA"/>
</dbReference>
<dbReference type="AlphaFoldDB" id="A0A7S3NPR4"/>
<proteinExistence type="predicted"/>
<dbReference type="SUPFAM" id="SSF54236">
    <property type="entry name" value="Ubiquitin-like"/>
    <property type="match status" value="1"/>
</dbReference>
<evidence type="ECO:0000313" key="1">
    <source>
        <dbReference type="EMBL" id="CAE0371292.1"/>
    </source>
</evidence>
<reference evidence="1" key="1">
    <citation type="submission" date="2021-01" db="EMBL/GenBank/DDBJ databases">
        <authorList>
            <person name="Corre E."/>
            <person name="Pelletier E."/>
            <person name="Niang G."/>
            <person name="Scheremetjew M."/>
            <person name="Finn R."/>
            <person name="Kale V."/>
            <person name="Holt S."/>
            <person name="Cochrane G."/>
            <person name="Meng A."/>
            <person name="Brown T."/>
            <person name="Cohen L."/>
        </authorList>
    </citation>
    <scope>NUCLEOTIDE SEQUENCE</scope>
    <source>
        <strain evidence="1">CCMP1510</strain>
    </source>
</reference>
<gene>
    <name evidence="1" type="ORF">ALAG00032_LOCUS12074</name>
</gene>
<evidence type="ECO:0008006" key="2">
    <source>
        <dbReference type="Google" id="ProtNLM"/>
    </source>
</evidence>
<dbReference type="Gene3D" id="3.10.20.90">
    <property type="entry name" value="Phosphatidylinositol 3-kinase Catalytic Subunit, Chain A, domain 1"/>
    <property type="match status" value="1"/>
</dbReference>
<name>A0A7S3NPR4_9STRA</name>
<accession>A0A7S3NPR4</accession>
<sequence>MTEDTKPTAGGKIHVHLVFKFQTGDDTHLKVTSKTTLLKILRAVGEKKGLSAEAFGETYRILLDGKRVNSKRGALEQSIGDILEDNQVDLSEEEEIQLDCELQQEGGNMNSLI</sequence>